<dbReference type="Proteomes" id="UP000001744">
    <property type="component" value="Unassembled WGS sequence"/>
</dbReference>
<reference evidence="4 6" key="1">
    <citation type="journal article" date="2011" name="Science">
        <title>Comparative functional genomics of the fission yeasts.</title>
        <authorList>
            <person name="Rhind N."/>
            <person name="Chen Z."/>
            <person name="Yassour M."/>
            <person name="Thompson D.A."/>
            <person name="Haas B.J."/>
            <person name="Habib N."/>
            <person name="Wapinski I."/>
            <person name="Roy S."/>
            <person name="Lin M.F."/>
            <person name="Heiman D.I."/>
            <person name="Young S.K."/>
            <person name="Furuya K."/>
            <person name="Guo Y."/>
            <person name="Pidoux A."/>
            <person name="Chen H.M."/>
            <person name="Robbertse B."/>
            <person name="Goldberg J.M."/>
            <person name="Aoki K."/>
            <person name="Bayne E.H."/>
            <person name="Berlin A.M."/>
            <person name="Desjardins C.A."/>
            <person name="Dobbs E."/>
            <person name="Dukaj L."/>
            <person name="Fan L."/>
            <person name="FitzGerald M.G."/>
            <person name="French C."/>
            <person name="Gujja S."/>
            <person name="Hansen K."/>
            <person name="Keifenheim D."/>
            <person name="Levin J.Z."/>
            <person name="Mosher R.A."/>
            <person name="Mueller C.A."/>
            <person name="Pfiffner J."/>
            <person name="Priest M."/>
            <person name="Russ C."/>
            <person name="Smialowska A."/>
            <person name="Swoboda P."/>
            <person name="Sykes S.M."/>
            <person name="Vaughn M."/>
            <person name="Vengrova S."/>
            <person name="Yoder R."/>
            <person name="Zeng Q."/>
            <person name="Allshire R."/>
            <person name="Baulcombe D."/>
            <person name="Birren B.W."/>
            <person name="Brown W."/>
            <person name="Ekwall K."/>
            <person name="Kellis M."/>
            <person name="Leatherwood J."/>
            <person name="Levin H."/>
            <person name="Margalit H."/>
            <person name="Martienssen R."/>
            <person name="Nieduszynski C.A."/>
            <person name="Spatafora J.W."/>
            <person name="Friedman N."/>
            <person name="Dalgaard J.Z."/>
            <person name="Baumann P."/>
            <person name="Niki H."/>
            <person name="Regev A."/>
            <person name="Nusbaum C."/>
        </authorList>
    </citation>
    <scope>NUCLEOTIDE SEQUENCE [LARGE SCALE GENOMIC DNA]</scope>
    <source>
        <strain evidence="6">yFS275 / FY16936</strain>
    </source>
</reference>
<gene>
    <name evidence="5" type="primary">psr1</name>
    <name evidence="4" type="ORF">SJAG_02389</name>
</gene>
<dbReference type="OMA" id="NDMHDME"/>
<dbReference type="InterPro" id="IPR011948">
    <property type="entry name" value="Dullard_phosphatase"/>
</dbReference>
<feature type="region of interest" description="Disordered" evidence="1">
    <location>
        <begin position="26"/>
        <end position="69"/>
    </location>
</feature>
<dbReference type="STRING" id="402676.B6K2C1"/>
<dbReference type="InterPro" id="IPR050365">
    <property type="entry name" value="TIM50"/>
</dbReference>
<evidence type="ECO:0000313" key="5">
    <source>
        <dbReference type="JaponicusDB" id="SJAG_02389"/>
    </source>
</evidence>
<dbReference type="AlphaFoldDB" id="B6K2C1"/>
<organism evidence="4 6">
    <name type="scientific">Schizosaccharomyces japonicus (strain yFS275 / FY16936)</name>
    <name type="common">Fission yeast</name>
    <dbReference type="NCBI Taxonomy" id="402676"/>
    <lineage>
        <taxon>Eukaryota</taxon>
        <taxon>Fungi</taxon>
        <taxon>Dikarya</taxon>
        <taxon>Ascomycota</taxon>
        <taxon>Taphrinomycotina</taxon>
        <taxon>Schizosaccharomycetes</taxon>
        <taxon>Schizosaccharomycetales</taxon>
        <taxon>Schizosaccharomycetaceae</taxon>
        <taxon>Schizosaccharomyces</taxon>
    </lineage>
</organism>
<dbReference type="GO" id="GO:0045944">
    <property type="term" value="P:positive regulation of transcription by RNA polymerase II"/>
    <property type="evidence" value="ECO:0007669"/>
    <property type="project" value="UniProtKB-ARBA"/>
</dbReference>
<keyword evidence="2" id="KW-0732">Signal</keyword>
<dbReference type="InterPro" id="IPR036412">
    <property type="entry name" value="HAD-like_sf"/>
</dbReference>
<proteinExistence type="predicted"/>
<feature type="compositionally biased region" description="Basic and acidic residues" evidence="1">
    <location>
        <begin position="39"/>
        <end position="53"/>
    </location>
</feature>
<feature type="domain" description="FCP1 homology" evidence="3">
    <location>
        <begin position="156"/>
        <end position="314"/>
    </location>
</feature>
<dbReference type="GO" id="GO:0005886">
    <property type="term" value="C:plasma membrane"/>
    <property type="evidence" value="ECO:0000318"/>
    <property type="project" value="GO_Central"/>
</dbReference>
<dbReference type="SMART" id="SM00577">
    <property type="entry name" value="CPDc"/>
    <property type="match status" value="1"/>
</dbReference>
<dbReference type="InterPro" id="IPR004274">
    <property type="entry name" value="FCP1_dom"/>
</dbReference>
<dbReference type="CDD" id="cd07521">
    <property type="entry name" value="HAD_FCP1-like"/>
    <property type="match status" value="1"/>
</dbReference>
<dbReference type="GeneID" id="7050034"/>
<keyword evidence="6" id="KW-1185">Reference proteome</keyword>
<dbReference type="SUPFAM" id="SSF56784">
    <property type="entry name" value="HAD-like"/>
    <property type="match status" value="1"/>
</dbReference>
<dbReference type="EMBL" id="KE651166">
    <property type="protein sequence ID" value="EEB07302.1"/>
    <property type="molecule type" value="Genomic_DNA"/>
</dbReference>
<dbReference type="NCBIfam" id="TIGR02251">
    <property type="entry name" value="HIF-SF_euk"/>
    <property type="match status" value="1"/>
</dbReference>
<feature type="signal peptide" evidence="2">
    <location>
        <begin position="1"/>
        <end position="25"/>
    </location>
</feature>
<dbReference type="JaponicusDB" id="SJAG_02389">
    <property type="gene designation" value="psr1"/>
</dbReference>
<dbReference type="eggNOG" id="KOG1605">
    <property type="taxonomic scope" value="Eukaryota"/>
</dbReference>
<protein>
    <submittedName>
        <fullName evidence="4">NLI interacting factor family phosphatase</fullName>
    </submittedName>
</protein>
<dbReference type="RefSeq" id="XP_002173595.1">
    <property type="nucleotide sequence ID" value="XM_002173559.2"/>
</dbReference>
<dbReference type="GO" id="GO:0009651">
    <property type="term" value="P:response to salt stress"/>
    <property type="evidence" value="ECO:0007669"/>
    <property type="project" value="UniProtKB-ARBA"/>
</dbReference>
<evidence type="ECO:0000256" key="2">
    <source>
        <dbReference type="SAM" id="SignalP"/>
    </source>
</evidence>
<dbReference type="OrthoDB" id="277011at2759"/>
<dbReference type="Gene3D" id="3.40.50.1000">
    <property type="entry name" value="HAD superfamily/HAD-like"/>
    <property type="match status" value="1"/>
</dbReference>
<accession>B6K2C1</accession>
<dbReference type="GO" id="GO:0004721">
    <property type="term" value="F:phosphoprotein phosphatase activity"/>
    <property type="evidence" value="ECO:0000318"/>
    <property type="project" value="GO_Central"/>
</dbReference>
<dbReference type="PROSITE" id="PS50969">
    <property type="entry name" value="FCP1"/>
    <property type="match status" value="1"/>
</dbReference>
<evidence type="ECO:0000313" key="6">
    <source>
        <dbReference type="Proteomes" id="UP000001744"/>
    </source>
</evidence>
<evidence type="ECO:0000256" key="1">
    <source>
        <dbReference type="SAM" id="MobiDB-lite"/>
    </source>
</evidence>
<dbReference type="VEuPathDB" id="FungiDB:SJAG_02389"/>
<dbReference type="FunFam" id="3.40.50.1000:FF:000043">
    <property type="entry name" value="General stress response phosphoprotein phosphatase Psr1/2"/>
    <property type="match status" value="1"/>
</dbReference>
<sequence>MKKSNTNKSRCFFSTLFSCFRSSSAVEPVPPVEKQQQCVRKEATKTPRKKTDDTASAASTIGQRSLQRQRLSRLLAPESVLETPTPSRRSVSIESAIVSNGVATEVEQPEEIQPTVDSHVHFGEFNASQPLPPDPDLPEVKRYGEQHWLLPPLSVEDSGKKCLILDLDETLVHSSFKYFEPADFVVPVEIDGVMHEVRVVKRPGVDEFMKRMGELFEVVVFTASLAKYADPVLDKLDLHKVVRHRLFREACSNYEGNFVKDLSQLGRDLNGTIILDNSPSSYIFHPTHAIPISSWFNDMHDLELLDLIPFLEDLSRVPDVSAILDLHV</sequence>
<dbReference type="InterPro" id="IPR023214">
    <property type="entry name" value="HAD_sf"/>
</dbReference>
<evidence type="ECO:0000259" key="3">
    <source>
        <dbReference type="PROSITE" id="PS50969"/>
    </source>
</evidence>
<dbReference type="PANTHER" id="PTHR12210">
    <property type="entry name" value="DULLARD PROTEIN PHOSPHATASE"/>
    <property type="match status" value="1"/>
</dbReference>
<dbReference type="Pfam" id="PF03031">
    <property type="entry name" value="NIF"/>
    <property type="match status" value="1"/>
</dbReference>
<name>B6K2C1_SCHJY</name>
<dbReference type="GO" id="GO:1904262">
    <property type="term" value="P:negative regulation of TORC1 signaling"/>
    <property type="evidence" value="ECO:0007669"/>
    <property type="project" value="UniProtKB-ARBA"/>
</dbReference>
<dbReference type="HOGENOM" id="CLU_020262_4_0_1"/>
<dbReference type="GO" id="GO:0034198">
    <property type="term" value="P:cellular response to amino acid starvation"/>
    <property type="evidence" value="ECO:0007669"/>
    <property type="project" value="UniProtKB-ARBA"/>
</dbReference>
<feature type="chain" id="PRO_5002847435" evidence="2">
    <location>
        <begin position="26"/>
        <end position="328"/>
    </location>
</feature>
<evidence type="ECO:0000313" key="4">
    <source>
        <dbReference type="EMBL" id="EEB07302.1"/>
    </source>
</evidence>